<comment type="caution">
    <text evidence="4">The sequence shown here is derived from an EMBL/GenBank/DDBJ whole genome shotgun (WGS) entry which is preliminary data.</text>
</comment>
<dbReference type="CDD" id="cd04179">
    <property type="entry name" value="DPM_DPG-synthase_like"/>
    <property type="match status" value="1"/>
</dbReference>
<evidence type="ECO:0000256" key="2">
    <source>
        <dbReference type="SAM" id="MobiDB-lite"/>
    </source>
</evidence>
<evidence type="ECO:0000256" key="1">
    <source>
        <dbReference type="ARBA" id="ARBA00006739"/>
    </source>
</evidence>
<dbReference type="SUPFAM" id="SSF53448">
    <property type="entry name" value="Nucleotide-diphospho-sugar transferases"/>
    <property type="match status" value="1"/>
</dbReference>
<protein>
    <submittedName>
        <fullName evidence="4">Glycosyltransferase family 2 protein</fullName>
    </submittedName>
</protein>
<reference evidence="4 5" key="1">
    <citation type="submission" date="2023-06" db="EMBL/GenBank/DDBJ databases">
        <title>Actinomycetospora Odt1-22.</title>
        <authorList>
            <person name="Supong K."/>
        </authorList>
    </citation>
    <scope>NUCLEOTIDE SEQUENCE [LARGE SCALE GENOMIC DNA]</scope>
    <source>
        <strain evidence="4 5">Odt1-22</strain>
    </source>
</reference>
<feature type="domain" description="Glycosyltransferase 2-like" evidence="3">
    <location>
        <begin position="33"/>
        <end position="152"/>
    </location>
</feature>
<evidence type="ECO:0000313" key="4">
    <source>
        <dbReference type="EMBL" id="MDL5160140.1"/>
    </source>
</evidence>
<dbReference type="EMBL" id="JASVWF010000009">
    <property type="protein sequence ID" value="MDL5160140.1"/>
    <property type="molecule type" value="Genomic_DNA"/>
</dbReference>
<dbReference type="InterPro" id="IPR029044">
    <property type="entry name" value="Nucleotide-diphossugar_trans"/>
</dbReference>
<dbReference type="InterPro" id="IPR050256">
    <property type="entry name" value="Glycosyltransferase_2"/>
</dbReference>
<dbReference type="PANTHER" id="PTHR48090:SF7">
    <property type="entry name" value="RFBJ PROTEIN"/>
    <property type="match status" value="1"/>
</dbReference>
<sequence>MPRTGGRPSGPTASVVLPQPRSGRRAGVIPRVSVVIPTLDEAANIGWVLDRIGGNVDEVVVVDGRSRDGTVAVARGCRPDVRIVEQPVPGKGAALALGLGLATGDIVVMMDGDGSMDPGEIPGLVGALLSGADVVKGSRAVAGGGSRDLSLLRWCGNRALTALTNGGYRLRWSELCYGYAALWSDVVPLLDLGGLGTPAGRDRAGHGYGHGFEIEALIFCRAARAALRVAEVPSTELPRLSGTSHLRPWRDGWRVLRTVLREASWSSTHPGPRREDRCYGVKPYPGRSPGAIEAAADPAPSS</sequence>
<name>A0ABT7MHI7_9PSEU</name>
<feature type="region of interest" description="Disordered" evidence="2">
    <location>
        <begin position="266"/>
        <end position="302"/>
    </location>
</feature>
<feature type="region of interest" description="Disordered" evidence="2">
    <location>
        <begin position="1"/>
        <end position="21"/>
    </location>
</feature>
<dbReference type="InterPro" id="IPR001173">
    <property type="entry name" value="Glyco_trans_2-like"/>
</dbReference>
<evidence type="ECO:0000313" key="5">
    <source>
        <dbReference type="Proteomes" id="UP001231924"/>
    </source>
</evidence>
<accession>A0ABT7MHI7</accession>
<dbReference type="Gene3D" id="3.90.550.10">
    <property type="entry name" value="Spore Coat Polysaccharide Biosynthesis Protein SpsA, Chain A"/>
    <property type="match status" value="1"/>
</dbReference>
<evidence type="ECO:0000259" key="3">
    <source>
        <dbReference type="Pfam" id="PF00535"/>
    </source>
</evidence>
<dbReference type="RefSeq" id="WP_286056745.1">
    <property type="nucleotide sequence ID" value="NZ_JASVWF010000009.1"/>
</dbReference>
<proteinExistence type="inferred from homology"/>
<comment type="similarity">
    <text evidence="1">Belongs to the glycosyltransferase 2 family.</text>
</comment>
<dbReference type="PANTHER" id="PTHR48090">
    <property type="entry name" value="UNDECAPRENYL-PHOSPHATE 4-DEOXY-4-FORMAMIDO-L-ARABINOSE TRANSFERASE-RELATED"/>
    <property type="match status" value="1"/>
</dbReference>
<dbReference type="Proteomes" id="UP001231924">
    <property type="component" value="Unassembled WGS sequence"/>
</dbReference>
<dbReference type="Pfam" id="PF00535">
    <property type="entry name" value="Glycos_transf_2"/>
    <property type="match status" value="1"/>
</dbReference>
<gene>
    <name evidence="4" type="ORF">QRT03_29510</name>
</gene>
<organism evidence="4 5">
    <name type="scientific">Actinomycetospora termitidis</name>
    <dbReference type="NCBI Taxonomy" id="3053470"/>
    <lineage>
        <taxon>Bacteria</taxon>
        <taxon>Bacillati</taxon>
        <taxon>Actinomycetota</taxon>
        <taxon>Actinomycetes</taxon>
        <taxon>Pseudonocardiales</taxon>
        <taxon>Pseudonocardiaceae</taxon>
        <taxon>Actinomycetospora</taxon>
    </lineage>
</organism>
<keyword evidence="5" id="KW-1185">Reference proteome</keyword>